<dbReference type="GO" id="GO:0045892">
    <property type="term" value="P:negative regulation of DNA-templated transcription"/>
    <property type="evidence" value="ECO:0007669"/>
    <property type="project" value="TreeGrafter"/>
</dbReference>
<keyword evidence="6" id="KW-1185">Reference proteome</keyword>
<dbReference type="SMART" id="SM00866">
    <property type="entry name" value="UTRA"/>
    <property type="match status" value="1"/>
</dbReference>
<keyword evidence="3" id="KW-0804">Transcription</keyword>
<dbReference type="GO" id="GO:0003700">
    <property type="term" value="F:DNA-binding transcription factor activity"/>
    <property type="evidence" value="ECO:0007669"/>
    <property type="project" value="InterPro"/>
</dbReference>
<evidence type="ECO:0000256" key="2">
    <source>
        <dbReference type="ARBA" id="ARBA00023125"/>
    </source>
</evidence>
<proteinExistence type="predicted"/>
<dbReference type="PANTHER" id="PTHR44846:SF1">
    <property type="entry name" value="MANNOSYL-D-GLYCERATE TRANSPORT_METABOLISM SYSTEM REPRESSOR MNGR-RELATED"/>
    <property type="match status" value="1"/>
</dbReference>
<dbReference type="InterPro" id="IPR036390">
    <property type="entry name" value="WH_DNA-bd_sf"/>
</dbReference>
<keyword evidence="1" id="KW-0805">Transcription regulation</keyword>
<dbReference type="InterPro" id="IPR028978">
    <property type="entry name" value="Chorismate_lyase_/UTRA_dom_sf"/>
</dbReference>
<organism evidence="5 6">
    <name type="scientific">Micromonospora pallida</name>
    <dbReference type="NCBI Taxonomy" id="145854"/>
    <lineage>
        <taxon>Bacteria</taxon>
        <taxon>Bacillati</taxon>
        <taxon>Actinomycetota</taxon>
        <taxon>Actinomycetes</taxon>
        <taxon>Micromonosporales</taxon>
        <taxon>Micromonosporaceae</taxon>
        <taxon>Micromonospora</taxon>
    </lineage>
</organism>
<evidence type="ECO:0000313" key="5">
    <source>
        <dbReference type="EMBL" id="SCL28233.1"/>
    </source>
</evidence>
<protein>
    <submittedName>
        <fullName evidence="5">Transcriptional regulator, GntR family</fullName>
    </submittedName>
</protein>
<dbReference type="InterPro" id="IPR000524">
    <property type="entry name" value="Tscrpt_reg_HTH_GntR"/>
</dbReference>
<dbReference type="OrthoDB" id="7363114at2"/>
<accession>A0A1C6SFQ4</accession>
<keyword evidence="2" id="KW-0238">DNA-binding</keyword>
<dbReference type="CDD" id="cd07377">
    <property type="entry name" value="WHTH_GntR"/>
    <property type="match status" value="1"/>
</dbReference>
<feature type="domain" description="HTH gntR-type" evidence="4">
    <location>
        <begin position="14"/>
        <end position="81"/>
    </location>
</feature>
<dbReference type="InterPro" id="IPR036388">
    <property type="entry name" value="WH-like_DNA-bd_sf"/>
</dbReference>
<dbReference type="EMBL" id="FMHW01000002">
    <property type="protein sequence ID" value="SCL28233.1"/>
    <property type="molecule type" value="Genomic_DNA"/>
</dbReference>
<dbReference type="InterPro" id="IPR011663">
    <property type="entry name" value="UTRA"/>
</dbReference>
<reference evidence="6" key="1">
    <citation type="submission" date="2016-06" db="EMBL/GenBank/DDBJ databases">
        <authorList>
            <person name="Varghese N."/>
            <person name="Submissions Spin"/>
        </authorList>
    </citation>
    <scope>NUCLEOTIDE SEQUENCE [LARGE SCALE GENOMIC DNA]</scope>
    <source>
        <strain evidence="6">DSM 43817</strain>
    </source>
</reference>
<evidence type="ECO:0000313" key="6">
    <source>
        <dbReference type="Proteomes" id="UP000198959"/>
    </source>
</evidence>
<dbReference type="PROSITE" id="PS50949">
    <property type="entry name" value="HTH_GNTR"/>
    <property type="match status" value="1"/>
</dbReference>
<dbReference type="AlphaFoldDB" id="A0A1C6SFQ4"/>
<dbReference type="InterPro" id="IPR050679">
    <property type="entry name" value="Bact_HTH_transcr_reg"/>
</dbReference>
<dbReference type="Gene3D" id="3.40.1410.10">
    <property type="entry name" value="Chorismate lyase-like"/>
    <property type="match status" value="1"/>
</dbReference>
<evidence type="ECO:0000259" key="4">
    <source>
        <dbReference type="PROSITE" id="PS50949"/>
    </source>
</evidence>
<dbReference type="Gene3D" id="1.10.10.10">
    <property type="entry name" value="Winged helix-like DNA-binding domain superfamily/Winged helix DNA-binding domain"/>
    <property type="match status" value="1"/>
</dbReference>
<evidence type="ECO:0000256" key="1">
    <source>
        <dbReference type="ARBA" id="ARBA00023015"/>
    </source>
</evidence>
<dbReference type="STRING" id="145854.GA0074692_2496"/>
<dbReference type="SUPFAM" id="SSF64288">
    <property type="entry name" value="Chorismate lyase-like"/>
    <property type="match status" value="1"/>
</dbReference>
<dbReference type="RefSeq" id="WP_091643556.1">
    <property type="nucleotide sequence ID" value="NZ_FMHW01000002.1"/>
</dbReference>
<dbReference type="SUPFAM" id="SSF46785">
    <property type="entry name" value="Winged helix' DNA-binding domain"/>
    <property type="match status" value="1"/>
</dbReference>
<sequence>MADRDAKPSTRRREPAYARIERHLWELLDSGAGINEAMPSEVDLSREFGVSIMTVRQAYNALVNAGAVTRKPFRGTWAVTHITDDLGQLTGRPYTETWQADEITSEVLTFDQRETPEHIAKRFGVAPGTVMTYLERLRRADGQPVAWDGRWMPAELFERTTREDFEKAPVFTVLARAGVRVTIMQSDINARLADPTHAIILEIERGEPLLVRQSIAMDTEPKVRLVSTSLYPARRYTFRSVTPVVEGVVNF</sequence>
<dbReference type="Pfam" id="PF00392">
    <property type="entry name" value="GntR"/>
    <property type="match status" value="1"/>
</dbReference>
<dbReference type="SMART" id="SM00345">
    <property type="entry name" value="HTH_GNTR"/>
    <property type="match status" value="1"/>
</dbReference>
<gene>
    <name evidence="5" type="ORF">GA0074692_2496</name>
</gene>
<dbReference type="GO" id="GO:0003677">
    <property type="term" value="F:DNA binding"/>
    <property type="evidence" value="ECO:0007669"/>
    <property type="project" value="UniProtKB-KW"/>
</dbReference>
<evidence type="ECO:0000256" key="3">
    <source>
        <dbReference type="ARBA" id="ARBA00023163"/>
    </source>
</evidence>
<dbReference type="Proteomes" id="UP000198959">
    <property type="component" value="Unassembled WGS sequence"/>
</dbReference>
<dbReference type="Pfam" id="PF07702">
    <property type="entry name" value="UTRA"/>
    <property type="match status" value="1"/>
</dbReference>
<name>A0A1C6SFQ4_9ACTN</name>
<dbReference type="PANTHER" id="PTHR44846">
    <property type="entry name" value="MANNOSYL-D-GLYCERATE TRANSPORT/METABOLISM SYSTEM REPRESSOR MNGR-RELATED"/>
    <property type="match status" value="1"/>
</dbReference>